<dbReference type="GO" id="GO:0005634">
    <property type="term" value="C:nucleus"/>
    <property type="evidence" value="ECO:0007669"/>
    <property type="project" value="TreeGrafter"/>
</dbReference>
<dbReference type="OrthoDB" id="300709at2759"/>
<dbReference type="OMA" id="RNSECEY"/>
<dbReference type="Gene3D" id="3.90.25.10">
    <property type="entry name" value="UDP-galactose 4-epimerase, domain 1"/>
    <property type="match status" value="1"/>
</dbReference>
<name>A0A9W2Z9A3_BIOGL</name>
<feature type="compositionally biased region" description="Basic and acidic residues" evidence="4">
    <location>
        <begin position="428"/>
        <end position="439"/>
    </location>
</feature>
<protein>
    <recommendedName>
        <fullName evidence="3">NmrA-like family domain-containing protein 1</fullName>
    </recommendedName>
</protein>
<dbReference type="PANTHER" id="PTHR42748:SF7">
    <property type="entry name" value="NMRA LIKE REDOX SENSOR 1-RELATED"/>
    <property type="match status" value="1"/>
</dbReference>
<feature type="region of interest" description="Disordered" evidence="4">
    <location>
        <begin position="428"/>
        <end position="452"/>
    </location>
</feature>
<evidence type="ECO:0000256" key="1">
    <source>
        <dbReference type="ARBA" id="ARBA00006328"/>
    </source>
</evidence>
<dbReference type="AlphaFoldDB" id="A0A9W2Z9A3"/>
<evidence type="ECO:0000313" key="7">
    <source>
        <dbReference type="RefSeq" id="XP_055871596.1"/>
    </source>
</evidence>
<keyword evidence="2" id="KW-0521">NADP</keyword>
<comment type="similarity">
    <text evidence="1">Belongs to the NmrA-type oxidoreductase family.</text>
</comment>
<dbReference type="PANTHER" id="PTHR42748">
    <property type="entry name" value="NITROGEN METABOLITE REPRESSION PROTEIN NMRA FAMILY MEMBER"/>
    <property type="match status" value="1"/>
</dbReference>
<accession>A0A9W2Z9A3</accession>
<evidence type="ECO:0000256" key="3">
    <source>
        <dbReference type="ARBA" id="ARBA00040296"/>
    </source>
</evidence>
<organism evidence="6 7">
    <name type="scientific">Biomphalaria glabrata</name>
    <name type="common">Bloodfluke planorb</name>
    <name type="synonym">Freshwater snail</name>
    <dbReference type="NCBI Taxonomy" id="6526"/>
    <lineage>
        <taxon>Eukaryota</taxon>
        <taxon>Metazoa</taxon>
        <taxon>Spiralia</taxon>
        <taxon>Lophotrochozoa</taxon>
        <taxon>Mollusca</taxon>
        <taxon>Gastropoda</taxon>
        <taxon>Heterobranchia</taxon>
        <taxon>Euthyneura</taxon>
        <taxon>Panpulmonata</taxon>
        <taxon>Hygrophila</taxon>
        <taxon>Lymnaeoidea</taxon>
        <taxon>Planorbidae</taxon>
        <taxon>Biomphalaria</taxon>
    </lineage>
</organism>
<evidence type="ECO:0000313" key="6">
    <source>
        <dbReference type="Proteomes" id="UP001165740"/>
    </source>
</evidence>
<proteinExistence type="inferred from homology"/>
<keyword evidence="6" id="KW-1185">Reference proteome</keyword>
<evidence type="ECO:0000256" key="4">
    <source>
        <dbReference type="SAM" id="MobiDB-lite"/>
    </source>
</evidence>
<evidence type="ECO:0000259" key="5">
    <source>
        <dbReference type="Pfam" id="PF05368"/>
    </source>
</evidence>
<dbReference type="InterPro" id="IPR051164">
    <property type="entry name" value="NmrA-like_oxidored"/>
</dbReference>
<dbReference type="Proteomes" id="UP001165740">
    <property type="component" value="Chromosome 17"/>
</dbReference>
<dbReference type="RefSeq" id="XP_055871596.1">
    <property type="nucleotide sequence ID" value="XM_056015621.1"/>
</dbReference>
<dbReference type="InterPro" id="IPR008030">
    <property type="entry name" value="NmrA-like"/>
</dbReference>
<dbReference type="Gene3D" id="3.40.50.720">
    <property type="entry name" value="NAD(P)-binding Rossmann-like Domain"/>
    <property type="match status" value="1"/>
</dbReference>
<sequence>MCWRPTCWVRRASAGSKLDVEDDVTNILIFGVTGMTGGAVAEAALGCAWFRVTGFTRMLQGEAYDELVSKGVSVFTGDMNKPYTIKEAMDNIDTVFLTTTYWETMNAETEYQQGFNVVTAAVQCQVKHIIYVGAEYSMVTAAERCKCLEGKAMIENYIVSTGIPYTIVRLGFYFENFLSLFKPHQTSKNDFAIALPMANHGLNCGSIIDFGHCIAKLALRPDTYVFKTLKLATSYLTVTDIAEKLNTYFPDLNFYNPKIPLSAYRKFDFEGATELTTMFAHYRSLHEWDRTTAMELYSYNRTFEQWLKDTDRVLLEIIFENMDNFASDNVFRDAVNVERAIFTDQRTIDEKRNKHSPIIQLEAHNENSFREQQEMMKKKLLDTVPLTYFFQSIFSSGSSQKTEKELSLTNQEKSRHAMRCKLFSEAHQKTDNLSCDRSRSKISNQEVKETEI</sequence>
<feature type="domain" description="NmrA-like" evidence="5">
    <location>
        <begin position="26"/>
        <end position="307"/>
    </location>
</feature>
<reference evidence="7" key="1">
    <citation type="submission" date="2025-08" db="UniProtKB">
        <authorList>
            <consortium name="RefSeq"/>
        </authorList>
    </citation>
    <scope>IDENTIFICATION</scope>
</reference>
<evidence type="ECO:0000256" key="2">
    <source>
        <dbReference type="ARBA" id="ARBA00022857"/>
    </source>
</evidence>
<dbReference type="Pfam" id="PF05368">
    <property type="entry name" value="NmrA"/>
    <property type="match status" value="1"/>
</dbReference>
<dbReference type="SUPFAM" id="SSF51735">
    <property type="entry name" value="NAD(P)-binding Rossmann-fold domains"/>
    <property type="match status" value="1"/>
</dbReference>
<dbReference type="GeneID" id="106071710"/>
<gene>
    <name evidence="7" type="primary">LOC106071710</name>
</gene>
<dbReference type="InterPro" id="IPR036291">
    <property type="entry name" value="NAD(P)-bd_dom_sf"/>
</dbReference>